<feature type="domain" description="Chalcone isomerase" evidence="2">
    <location>
        <begin position="205"/>
        <end position="417"/>
    </location>
</feature>
<reference evidence="3 4" key="1">
    <citation type="journal article" date="2016" name="Sci. Rep.">
        <title>Peltaster fructicola genome reveals evolution from an invasive phytopathogen to an ectophytic parasite.</title>
        <authorList>
            <person name="Xu C."/>
            <person name="Chen H."/>
            <person name="Gleason M.L."/>
            <person name="Xu J.R."/>
            <person name="Liu H."/>
            <person name="Zhang R."/>
            <person name="Sun G."/>
        </authorList>
    </citation>
    <scope>NUCLEOTIDE SEQUENCE [LARGE SCALE GENOMIC DNA]</scope>
    <source>
        <strain evidence="3 4">LNHT1506</strain>
    </source>
</reference>
<name>A0A6H0XLZ3_9PEZI</name>
<gene>
    <name evidence="3" type="ORF">AMS68_001166</name>
</gene>
<evidence type="ECO:0000313" key="3">
    <source>
        <dbReference type="EMBL" id="QIW95648.1"/>
    </source>
</evidence>
<dbReference type="PANTHER" id="PTHR47284">
    <property type="entry name" value="FATTY-ACID-BINDING PROTEIN 2"/>
    <property type="match status" value="1"/>
</dbReference>
<feature type="transmembrane region" description="Helical" evidence="1">
    <location>
        <begin position="96"/>
        <end position="115"/>
    </location>
</feature>
<dbReference type="InterPro" id="IPR016088">
    <property type="entry name" value="Chalcone_isomerase_3-sand"/>
</dbReference>
<evidence type="ECO:0000313" key="4">
    <source>
        <dbReference type="Proteomes" id="UP000503462"/>
    </source>
</evidence>
<dbReference type="Pfam" id="PF16035">
    <property type="entry name" value="Chalcone_2"/>
    <property type="match status" value="1"/>
</dbReference>
<dbReference type="InterPro" id="IPR036298">
    <property type="entry name" value="Chalcone_isomerase_sf"/>
</dbReference>
<dbReference type="EMBL" id="CP051139">
    <property type="protein sequence ID" value="QIW95648.1"/>
    <property type="molecule type" value="Genomic_DNA"/>
</dbReference>
<dbReference type="Gene3D" id="3.50.70.10">
    <property type="match status" value="1"/>
</dbReference>
<dbReference type="Proteomes" id="UP000503462">
    <property type="component" value="Chromosome 1"/>
</dbReference>
<organism evidence="3 4">
    <name type="scientific">Peltaster fructicola</name>
    <dbReference type="NCBI Taxonomy" id="286661"/>
    <lineage>
        <taxon>Eukaryota</taxon>
        <taxon>Fungi</taxon>
        <taxon>Dikarya</taxon>
        <taxon>Ascomycota</taxon>
        <taxon>Pezizomycotina</taxon>
        <taxon>Dothideomycetes</taxon>
        <taxon>Dothideomycetes incertae sedis</taxon>
        <taxon>Peltaster</taxon>
    </lineage>
</organism>
<keyword evidence="1" id="KW-0472">Membrane</keyword>
<accession>A0A6H0XLZ3</accession>
<dbReference type="InterPro" id="IPR016087">
    <property type="entry name" value="Chalcone_isomerase"/>
</dbReference>
<dbReference type="PANTHER" id="PTHR47284:SF3">
    <property type="entry name" value="FATTY-ACID-BINDING PROTEIN 2"/>
    <property type="match status" value="1"/>
</dbReference>
<dbReference type="SUPFAM" id="SSF54626">
    <property type="entry name" value="Chalcone isomerase"/>
    <property type="match status" value="1"/>
</dbReference>
<sequence length="436" mass="47097">MRSLSRRLRHLQHAPCIALRAHAASQLRASSRYSQPAKRASNELPISPASFVANTATIDTFNDASASVTNPLFDRSQGERATRSARNAYYRRRARFAAYGLALSLGGLAVAIYAVSDVDEKKGHSLDASKDSNASFQGRDVKIIGVGEGKRIVAEDIELVETGTSSVPHFPKTIYLPTAAESSLDPNALTAPNTDGNPGNKANLEEYTLVGLGIRSVSFLSIQVYVAGMYVKTTDITGLQARLIHHINPAASTLIPSEKEDLRKSLLDAEGSRKIWDGILQVPGIKTAWRIVPTRNTDFMHLRDGWITGINKRTAEAKKLSGNVPSEYDREDFGISIKSFMSIFKGGKAPKGSIMILSRTNNGELDVFFTPKPEASGAEKGTELLGSISDERISKLIWMNYLAGDKVSSEAARQGVADGCVAMASRPVGSVETMVA</sequence>
<keyword evidence="4" id="KW-1185">Reference proteome</keyword>
<keyword evidence="1" id="KW-0812">Transmembrane</keyword>
<dbReference type="OrthoDB" id="18193at2759"/>
<protein>
    <recommendedName>
        <fullName evidence="2">Chalcone isomerase domain-containing protein</fullName>
    </recommendedName>
</protein>
<dbReference type="AlphaFoldDB" id="A0A6H0XLZ3"/>
<dbReference type="GO" id="GO:0016872">
    <property type="term" value="F:intramolecular lyase activity"/>
    <property type="evidence" value="ECO:0007669"/>
    <property type="project" value="InterPro"/>
</dbReference>
<keyword evidence="1" id="KW-1133">Transmembrane helix</keyword>
<proteinExistence type="predicted"/>
<evidence type="ECO:0000259" key="2">
    <source>
        <dbReference type="Pfam" id="PF16035"/>
    </source>
</evidence>
<evidence type="ECO:0000256" key="1">
    <source>
        <dbReference type="SAM" id="Phobius"/>
    </source>
</evidence>